<evidence type="ECO:0000259" key="5">
    <source>
        <dbReference type="Pfam" id="PF00413"/>
    </source>
</evidence>
<evidence type="ECO:0000256" key="3">
    <source>
        <dbReference type="ARBA" id="ARBA00022801"/>
    </source>
</evidence>
<dbReference type="SUPFAM" id="SSF55486">
    <property type="entry name" value="Metalloproteases ('zincins'), catalytic domain"/>
    <property type="match status" value="1"/>
</dbReference>
<dbReference type="SUPFAM" id="SSF89260">
    <property type="entry name" value="Collagen-binding domain"/>
    <property type="match status" value="1"/>
</dbReference>
<keyword evidence="1" id="KW-0645">Protease</keyword>
<reference evidence="6 7" key="1">
    <citation type="submission" date="2021-08" db="EMBL/GenBank/DDBJ databases">
        <authorList>
            <person name="Zhang D."/>
            <person name="Zhang A."/>
            <person name="Wang L."/>
        </authorList>
    </citation>
    <scope>NUCLEOTIDE SEQUENCE [LARGE SCALE GENOMIC DNA]</scope>
    <source>
        <strain evidence="6 7">WL0086</strain>
    </source>
</reference>
<accession>A0ABZ1C7N6</accession>
<keyword evidence="3 6" id="KW-0378">Hydrolase</keyword>
<evidence type="ECO:0000256" key="2">
    <source>
        <dbReference type="ARBA" id="ARBA00022723"/>
    </source>
</evidence>
<sequence length="716" mass="76933">MNVVLRLWGRRLRWAGAGIGLSGASFAFVPNHVPWAEGSTIVMHLQLGAETIRLSDTNQSWNAVALSAVAAWDNATGFVELTAQDNSTVPIAADNGHNNVFFSDTAYDDSLGEALAVTIWYYEVGGLMDECDVIVNTAYEWDSYRGFLREKEDLHRVLIHEFGHVLGLDHPDEAYQDVEAIMNSRASHTDAPKADDFSGLLFNYANSWNHGGIGSKDDHGGLFATATPLSLGVPLAGELTVWDFDTFKLEVSEAMALDIRSTGSTDTYATLWSSDGEFWGVGDDGPEDHNFDFVAGFVQPGTYYLVVEGYDGETKGAYGLQVDAIADQAAGDTEANTREDAEAIALNSELDLAVNYSFDIDYFRIELTAPGVFTAYTESAIDTVGRLLDEAGEMVEIDEDGGPGYNFRFRSDRLEPGVYYLEVSAILSGESGPYTLHTAFQDLSNVTIDARLSNLSVRTGASGPYGSLILGFVTADSTKSLMVRGVGPSLEDFDIVDFLGDPQLTLYDSEGTELGTNDDWLYSEDYLGLAFMAEDLGAFPLTSYLDAAMIATPAPGSYTVHVEDVNDETGQVLVETYDADGDYGEGRLVNLSTRTQIGIDGTFLTAGFVVAGQGELTLLIRGIGPELKTYGITDALTDPRIEIFNAASKVIAANDNWGDAEGDVAASAAQVGAFALAEDSTDAALVISLPPGAYTVQLKGLDGEVGNGLIEIYDLR</sequence>
<dbReference type="RefSeq" id="WP_221030414.1">
    <property type="nucleotide sequence ID" value="NZ_CP139781.1"/>
</dbReference>
<feature type="domain" description="Peptidase M10 metallopeptidase" evidence="5">
    <location>
        <begin position="109"/>
        <end position="199"/>
    </location>
</feature>
<evidence type="ECO:0000256" key="4">
    <source>
        <dbReference type="ARBA" id="ARBA00022833"/>
    </source>
</evidence>
<dbReference type="Pfam" id="PF00413">
    <property type="entry name" value="Peptidase_M10"/>
    <property type="match status" value="1"/>
</dbReference>
<keyword evidence="6" id="KW-0482">Metalloprotease</keyword>
<dbReference type="Proteomes" id="UP000738431">
    <property type="component" value="Chromosome"/>
</dbReference>
<dbReference type="Gene3D" id="2.60.120.380">
    <property type="match status" value="2"/>
</dbReference>
<dbReference type="EC" id="3.4.24.-" evidence="6"/>
<organism evidence="6 7">
    <name type="scientific">Actomonas aquatica</name>
    <dbReference type="NCBI Taxonomy" id="2866162"/>
    <lineage>
        <taxon>Bacteria</taxon>
        <taxon>Pseudomonadati</taxon>
        <taxon>Verrucomicrobiota</taxon>
        <taxon>Opitutia</taxon>
        <taxon>Opitutales</taxon>
        <taxon>Opitutaceae</taxon>
        <taxon>Actomonas</taxon>
    </lineage>
</organism>
<reference evidence="6 7" key="2">
    <citation type="submission" date="2023-12" db="EMBL/GenBank/DDBJ databases">
        <title>Description of an unclassified Opitutus bacterium of Verrucomicrobiota.</title>
        <authorList>
            <person name="Zhang D.-F."/>
        </authorList>
    </citation>
    <scope>NUCLEOTIDE SEQUENCE [LARGE SCALE GENOMIC DNA]</scope>
    <source>
        <strain evidence="6 7">WL0086</strain>
    </source>
</reference>
<dbReference type="EMBL" id="CP139781">
    <property type="protein sequence ID" value="WRQ87422.1"/>
    <property type="molecule type" value="Genomic_DNA"/>
</dbReference>
<name>A0ABZ1C7N6_9BACT</name>
<evidence type="ECO:0000313" key="6">
    <source>
        <dbReference type="EMBL" id="WRQ87422.1"/>
    </source>
</evidence>
<dbReference type="InterPro" id="IPR001818">
    <property type="entry name" value="Pept_M10_metallopeptidase"/>
</dbReference>
<keyword evidence="2" id="KW-0479">Metal-binding</keyword>
<evidence type="ECO:0000256" key="1">
    <source>
        <dbReference type="ARBA" id="ARBA00022670"/>
    </source>
</evidence>
<protein>
    <submittedName>
        <fullName evidence="6">Matrixin family metalloprotease</fullName>
        <ecNumber evidence="6">3.4.24.-</ecNumber>
    </submittedName>
</protein>
<dbReference type="GO" id="GO:0008237">
    <property type="term" value="F:metallopeptidase activity"/>
    <property type="evidence" value="ECO:0007669"/>
    <property type="project" value="UniProtKB-KW"/>
</dbReference>
<dbReference type="Gene3D" id="3.40.390.10">
    <property type="entry name" value="Collagenase (Catalytic Domain)"/>
    <property type="match status" value="1"/>
</dbReference>
<keyword evidence="7" id="KW-1185">Reference proteome</keyword>
<evidence type="ECO:0000313" key="7">
    <source>
        <dbReference type="Proteomes" id="UP000738431"/>
    </source>
</evidence>
<dbReference type="InterPro" id="IPR024079">
    <property type="entry name" value="MetalloPept_cat_dom_sf"/>
</dbReference>
<gene>
    <name evidence="6" type="ORF">K1X11_021625</name>
</gene>
<proteinExistence type="predicted"/>
<keyword evidence="4" id="KW-0862">Zinc</keyword>